<gene>
    <name evidence="5" type="ORF">RFI_17185</name>
</gene>
<comment type="caution">
    <text evidence="5">The sequence shown here is derived from an EMBL/GenBank/DDBJ whole genome shotgun (WGS) entry which is preliminary data.</text>
</comment>
<feature type="compositionally biased region" description="Basic and acidic residues" evidence="3">
    <location>
        <begin position="120"/>
        <end position="140"/>
    </location>
</feature>
<evidence type="ECO:0000313" key="6">
    <source>
        <dbReference type="Proteomes" id="UP000023152"/>
    </source>
</evidence>
<dbReference type="InterPro" id="IPR036252">
    <property type="entry name" value="Proteasome_activ_sf"/>
</dbReference>
<dbReference type="GO" id="GO:0061136">
    <property type="term" value="P:regulation of proteasomal protein catabolic process"/>
    <property type="evidence" value="ECO:0007669"/>
    <property type="project" value="TreeGrafter"/>
</dbReference>
<name>X6N296_RETFI</name>
<dbReference type="InterPro" id="IPR036997">
    <property type="entry name" value="PA28_C_sf"/>
</dbReference>
<dbReference type="GO" id="GO:0005654">
    <property type="term" value="C:nucleoplasm"/>
    <property type="evidence" value="ECO:0007669"/>
    <property type="project" value="TreeGrafter"/>
</dbReference>
<feature type="domain" description="Proteasome activator PA28 C-terminal" evidence="4">
    <location>
        <begin position="147"/>
        <end position="285"/>
    </location>
</feature>
<keyword evidence="2 5" id="KW-0647">Proteasome</keyword>
<protein>
    <submittedName>
        <fullName evidence="5">Proteasome activator complex subunit 3</fullName>
    </submittedName>
</protein>
<dbReference type="Gene3D" id="1.20.120.180">
    <property type="entry name" value="Proteasome activator pa28, C-terminal domain"/>
    <property type="match status" value="1"/>
</dbReference>
<evidence type="ECO:0000256" key="1">
    <source>
        <dbReference type="ARBA" id="ARBA00005883"/>
    </source>
</evidence>
<dbReference type="Pfam" id="PF02252">
    <property type="entry name" value="PA28_C"/>
    <property type="match status" value="1"/>
</dbReference>
<evidence type="ECO:0000259" key="4">
    <source>
        <dbReference type="Pfam" id="PF02252"/>
    </source>
</evidence>
<dbReference type="Proteomes" id="UP000023152">
    <property type="component" value="Unassembled WGS sequence"/>
</dbReference>
<dbReference type="EMBL" id="ASPP01013015">
    <property type="protein sequence ID" value="ETO20033.1"/>
    <property type="molecule type" value="Genomic_DNA"/>
</dbReference>
<dbReference type="AlphaFoldDB" id="X6N296"/>
<dbReference type="OrthoDB" id="6591885at2759"/>
<dbReference type="PANTHER" id="PTHR10660">
    <property type="entry name" value="PROTEASOME REGULATOR PA28"/>
    <property type="match status" value="1"/>
</dbReference>
<dbReference type="GO" id="GO:0005737">
    <property type="term" value="C:cytoplasm"/>
    <property type="evidence" value="ECO:0007669"/>
    <property type="project" value="TreeGrafter"/>
</dbReference>
<sequence>MTSLSSSSTVSTLLNQNFESKEQLSFDDFKKLATKEQKQKWSDIKADLEELKKFSQNKADDLINVLIPEKLKKMGQLVSRISDELKKEKACPIEIQVDEKDSNTNNGGGSQAKRKKKDGKRGDVKTTTKKEKYTEEEKIRMRSDNGCNERLMSIIDEMNSEVNDVLIIASDMRLSISLCVPEMQEGNNFGVGVQEEVLKVISLMENNAQKFNSVLSSYHVERGRLISDICKYPQILNYKHALTLFDLQQYTVLKCMCNDLKIHYCCLYNIYTKNIDKLKQPRNTGSKFFIY</sequence>
<evidence type="ECO:0000256" key="3">
    <source>
        <dbReference type="SAM" id="MobiDB-lite"/>
    </source>
</evidence>
<evidence type="ECO:0000256" key="2">
    <source>
        <dbReference type="ARBA" id="ARBA00022942"/>
    </source>
</evidence>
<dbReference type="FunFam" id="1.20.120.180:FF:000002">
    <property type="entry name" value="Proteasome activator complex subunit 1"/>
    <property type="match status" value="1"/>
</dbReference>
<comment type="similarity">
    <text evidence="1">Belongs to the PA28 family.</text>
</comment>
<feature type="region of interest" description="Disordered" evidence="3">
    <location>
        <begin position="96"/>
        <end position="140"/>
    </location>
</feature>
<dbReference type="InterPro" id="IPR009077">
    <property type="entry name" value="Proteasome_activ_PA28"/>
</dbReference>
<reference evidence="5 6" key="1">
    <citation type="journal article" date="2013" name="Curr. Biol.">
        <title>The Genome of the Foraminiferan Reticulomyxa filosa.</title>
        <authorList>
            <person name="Glockner G."/>
            <person name="Hulsmann N."/>
            <person name="Schleicher M."/>
            <person name="Noegel A.A."/>
            <person name="Eichinger L."/>
            <person name="Gallinger C."/>
            <person name="Pawlowski J."/>
            <person name="Sierra R."/>
            <person name="Euteneuer U."/>
            <person name="Pillet L."/>
            <person name="Moustafa A."/>
            <person name="Platzer M."/>
            <person name="Groth M."/>
            <person name="Szafranski K."/>
            <person name="Schliwa M."/>
        </authorList>
    </citation>
    <scope>NUCLEOTIDE SEQUENCE [LARGE SCALE GENOMIC DNA]</scope>
</reference>
<accession>X6N296</accession>
<dbReference type="GO" id="GO:0061133">
    <property type="term" value="F:endopeptidase activator activity"/>
    <property type="evidence" value="ECO:0007669"/>
    <property type="project" value="TreeGrafter"/>
</dbReference>
<dbReference type="PANTHER" id="PTHR10660:SF2">
    <property type="entry name" value="LD45860P"/>
    <property type="match status" value="1"/>
</dbReference>
<organism evidence="5 6">
    <name type="scientific">Reticulomyxa filosa</name>
    <dbReference type="NCBI Taxonomy" id="46433"/>
    <lineage>
        <taxon>Eukaryota</taxon>
        <taxon>Sar</taxon>
        <taxon>Rhizaria</taxon>
        <taxon>Retaria</taxon>
        <taxon>Foraminifera</taxon>
        <taxon>Monothalamids</taxon>
        <taxon>Reticulomyxidae</taxon>
        <taxon>Reticulomyxa</taxon>
    </lineage>
</organism>
<proteinExistence type="inferred from homology"/>
<evidence type="ECO:0000313" key="5">
    <source>
        <dbReference type="EMBL" id="ETO20033.1"/>
    </source>
</evidence>
<keyword evidence="6" id="KW-1185">Reference proteome</keyword>
<dbReference type="GO" id="GO:2000045">
    <property type="term" value="P:regulation of G1/S transition of mitotic cell cycle"/>
    <property type="evidence" value="ECO:0007669"/>
    <property type="project" value="TreeGrafter"/>
</dbReference>
<dbReference type="InterPro" id="IPR003186">
    <property type="entry name" value="PA28_C"/>
</dbReference>
<dbReference type="GO" id="GO:0008537">
    <property type="term" value="C:proteasome activator complex"/>
    <property type="evidence" value="ECO:0007669"/>
    <property type="project" value="InterPro"/>
</dbReference>
<dbReference type="SUPFAM" id="SSF47216">
    <property type="entry name" value="Proteasome activator"/>
    <property type="match status" value="1"/>
</dbReference>